<protein>
    <submittedName>
        <fullName evidence="2">Uncharacterized protein</fullName>
    </submittedName>
</protein>
<evidence type="ECO:0000313" key="3">
    <source>
        <dbReference type="Proteomes" id="UP001412067"/>
    </source>
</evidence>
<comment type="caution">
    <text evidence="2">The sequence shown here is derived from an EMBL/GenBank/DDBJ whole genome shotgun (WGS) entry which is preliminary data.</text>
</comment>
<gene>
    <name evidence="2" type="ORF">KSP40_PGU012402</name>
</gene>
<reference evidence="2 3" key="1">
    <citation type="journal article" date="2022" name="Nat. Plants">
        <title>Genomes of leafy and leafless Platanthera orchids illuminate the evolution of mycoheterotrophy.</title>
        <authorList>
            <person name="Li M.H."/>
            <person name="Liu K.W."/>
            <person name="Li Z."/>
            <person name="Lu H.C."/>
            <person name="Ye Q.L."/>
            <person name="Zhang D."/>
            <person name="Wang J.Y."/>
            <person name="Li Y.F."/>
            <person name="Zhong Z.M."/>
            <person name="Liu X."/>
            <person name="Yu X."/>
            <person name="Liu D.K."/>
            <person name="Tu X.D."/>
            <person name="Liu B."/>
            <person name="Hao Y."/>
            <person name="Liao X.Y."/>
            <person name="Jiang Y.T."/>
            <person name="Sun W.H."/>
            <person name="Chen J."/>
            <person name="Chen Y.Q."/>
            <person name="Ai Y."/>
            <person name="Zhai J.W."/>
            <person name="Wu S.S."/>
            <person name="Zhou Z."/>
            <person name="Hsiao Y.Y."/>
            <person name="Wu W.L."/>
            <person name="Chen Y.Y."/>
            <person name="Lin Y.F."/>
            <person name="Hsu J.L."/>
            <person name="Li C.Y."/>
            <person name="Wang Z.W."/>
            <person name="Zhao X."/>
            <person name="Zhong W.Y."/>
            <person name="Ma X.K."/>
            <person name="Ma L."/>
            <person name="Huang J."/>
            <person name="Chen G.Z."/>
            <person name="Huang M.Z."/>
            <person name="Huang L."/>
            <person name="Peng D.H."/>
            <person name="Luo Y.B."/>
            <person name="Zou S.Q."/>
            <person name="Chen S.P."/>
            <person name="Lan S."/>
            <person name="Tsai W.C."/>
            <person name="Van de Peer Y."/>
            <person name="Liu Z.J."/>
        </authorList>
    </citation>
    <scope>NUCLEOTIDE SEQUENCE [LARGE SCALE GENOMIC DNA]</scope>
    <source>
        <strain evidence="2">Lor288</strain>
    </source>
</reference>
<proteinExistence type="predicted"/>
<feature type="region of interest" description="Disordered" evidence="1">
    <location>
        <begin position="61"/>
        <end position="166"/>
    </location>
</feature>
<evidence type="ECO:0000313" key="2">
    <source>
        <dbReference type="EMBL" id="KAK8963898.1"/>
    </source>
</evidence>
<name>A0ABR2MIC7_9ASPA</name>
<evidence type="ECO:0000256" key="1">
    <source>
        <dbReference type="SAM" id="MobiDB-lite"/>
    </source>
</evidence>
<dbReference type="EMBL" id="JBBWWR010000007">
    <property type="protein sequence ID" value="KAK8963898.1"/>
    <property type="molecule type" value="Genomic_DNA"/>
</dbReference>
<accession>A0ABR2MIC7</accession>
<feature type="compositionally biased region" description="Basic and acidic residues" evidence="1">
    <location>
        <begin position="134"/>
        <end position="154"/>
    </location>
</feature>
<feature type="compositionally biased region" description="Low complexity" evidence="1">
    <location>
        <begin position="96"/>
        <end position="107"/>
    </location>
</feature>
<dbReference type="Proteomes" id="UP001412067">
    <property type="component" value="Unassembled WGS sequence"/>
</dbReference>
<keyword evidence="3" id="KW-1185">Reference proteome</keyword>
<organism evidence="2 3">
    <name type="scientific">Platanthera guangdongensis</name>
    <dbReference type="NCBI Taxonomy" id="2320717"/>
    <lineage>
        <taxon>Eukaryota</taxon>
        <taxon>Viridiplantae</taxon>
        <taxon>Streptophyta</taxon>
        <taxon>Embryophyta</taxon>
        <taxon>Tracheophyta</taxon>
        <taxon>Spermatophyta</taxon>
        <taxon>Magnoliopsida</taxon>
        <taxon>Liliopsida</taxon>
        <taxon>Asparagales</taxon>
        <taxon>Orchidaceae</taxon>
        <taxon>Orchidoideae</taxon>
        <taxon>Orchideae</taxon>
        <taxon>Orchidinae</taxon>
        <taxon>Platanthera</taxon>
    </lineage>
</organism>
<feature type="compositionally biased region" description="Polar residues" evidence="1">
    <location>
        <begin position="61"/>
        <end position="73"/>
    </location>
</feature>
<sequence length="166" mass="18967">MEERLFFLIRELPSVKNDHTLPREPLSLVKEAAPSRRTADELLLIEKVLILENRKSRTHTGNQLQVRGRTQTLPEIEQEPGIAASRRNAEKRTGIGRKNSGGKSNGKICRRLGNRTGRFADGERSTGYGKNRRKSQENHLVSEEIARVYHDDPQKTPAEWKSFKNN</sequence>